<dbReference type="PROSITE" id="PS50994">
    <property type="entry name" value="INTEGRASE"/>
    <property type="match status" value="1"/>
</dbReference>
<sequence length="1353" mass="152477">MESHAGSSQEVGAVQNDNIYNDAYNEDAYLECYETRLGDINELEKLAKEKRINKQFNPSDCQQIVDGACTVGGATPRRSCQSRGKTVILGGYVHGGVTGVTTRSYLFNEVTKYVNAYLKHHHPGKARWTSLSLNKGNMAGPHRDSHNHADSYNLTTSFGQKSGGRLWIEDGEQDQLTGKKHVMTLDNNKEINGIFVDTKDRVITFHPRRRHFVEAWTGERLSITAYSIRSIDRLTREQRDLLRSKGFPITPLVPETPQEAHCAEHKVVLSPGVEEISCRPKKSIRRSLRKSAALAGGLLAMTMATASSFLCEMYPRPDSGVALQEVGGYQQTYLATELGYDVVEPFETNCWNDKDSYNKLHEHTKEHLYGRVLEFYDYKNITSTVPNIKVVAPHVKSALTRLHQNLGHPANADLTRHLRLAGADDDIIKIAKGMRCQVCDRNKRTAAPRPASLPTFLDFNQLVSVDVFHVFDVNRKRHEMLSVIDHGTTFHLVKRLPGHSAPSFEKAFVDLWSNTFGSPACIAADLETGLQAGLARYCEFAGVKLRASAGQAHWQQGTIERHGQWHQDILQKIIDEQSVGEDDIDQAVAVANQAKNELRRRHGYSPCQAVFGKDPRYPEDLLNGNDEEHVLELMTGDRKRQKEVAMRTAARIAFYRSQVDVKLRKGLIQRARVKKGSYAIGEMVCFYRLGKSGTTSKRGQWKGPGLILGNDGGNWWISYGGRCHLVAEEHMRPSTAEELGSLFSSRVTRQDLETLLFADPDDPGNYTTPEHPREPEPGDQEMEDLDVELDIEEPRFEHDLPNEDTEMPGPPTGPSSSYGPEGRRRRKKSKPPGTEPYEAHMMKIATTERSREKQYEKELPWRHIPPEQHAAFKEAERKQIKEHLDHEALRMLTLEETTEVLRTVPPERVLTSRWAYKDKNYAKRRGNKDIAWRPKARLIIGGHKDPDIPLLVTDAPTVSRLSVLVLMQILACHLEDPDPWIACAGDVNAAFLNGQPLQRTLFMKQPRSGIQGMTPGAIFQVTKGIFGLPDSPRGWWEEVQRLVDTVRVPSHDGYLRLTACALDPCVYYLVPENDRDGCPQAYLCIHVDDLLVVGPRSLAVKLREVLSQVLPIEEWEENNFDYIGSHFEIRADCVEVTQTSYAATRLFTIEFDKTQLDQEGATKDQAVDNQSLIGGLSWLAVQSRPDLQVSVSIAQQMQKAPSVEDLKFTNAASRKAYNFKEEGLKFTKIDLNDPMLMVFHDSSWANVVPLEGEDGFRLSQEDHEKGYINEVPSDYQVRKAKRASTRVASQYGILVLVTDTDKMMNGSRCNILDWKSSTAKRVCRSTFAAESIACCEGPLQKVEQLEGHRQIND</sequence>
<dbReference type="InterPro" id="IPR001584">
    <property type="entry name" value="Integrase_cat-core"/>
</dbReference>
<reference evidence="3 4" key="1">
    <citation type="submission" date="2016-02" db="EMBL/GenBank/DDBJ databases">
        <title>Genome analysis of coral dinoflagellate symbionts highlights evolutionary adaptations to a symbiotic lifestyle.</title>
        <authorList>
            <person name="Aranda M."/>
            <person name="Li Y."/>
            <person name="Liew Y.J."/>
            <person name="Baumgarten S."/>
            <person name="Simakov O."/>
            <person name="Wilson M."/>
            <person name="Piel J."/>
            <person name="Ashoor H."/>
            <person name="Bougouffa S."/>
            <person name="Bajic V.B."/>
            <person name="Ryu T."/>
            <person name="Ravasi T."/>
            <person name="Bayer T."/>
            <person name="Micklem G."/>
            <person name="Kim H."/>
            <person name="Bhak J."/>
            <person name="Lajeunesse T.C."/>
            <person name="Voolstra C.R."/>
        </authorList>
    </citation>
    <scope>NUCLEOTIDE SEQUENCE [LARGE SCALE GENOMIC DNA]</scope>
    <source>
        <strain evidence="3 4">CCMP2467</strain>
    </source>
</reference>
<dbReference type="Proteomes" id="UP000186817">
    <property type="component" value="Unassembled WGS sequence"/>
</dbReference>
<keyword evidence="4" id="KW-1185">Reference proteome</keyword>
<accession>A0A1Q9E2G7</accession>
<dbReference type="GO" id="GO:0015074">
    <property type="term" value="P:DNA integration"/>
    <property type="evidence" value="ECO:0007669"/>
    <property type="project" value="InterPro"/>
</dbReference>
<protein>
    <submittedName>
        <fullName evidence="3">Copia protein</fullName>
    </submittedName>
</protein>
<gene>
    <name evidence="3" type="primary">GIP</name>
    <name evidence="3" type="ORF">AK812_SmicGene15618</name>
</gene>
<feature type="region of interest" description="Disordered" evidence="1">
    <location>
        <begin position="795"/>
        <end position="839"/>
    </location>
</feature>
<name>A0A1Q9E2G7_SYMMI</name>
<dbReference type="EMBL" id="LSRX01000286">
    <property type="protein sequence ID" value="OLQ01618.1"/>
    <property type="molecule type" value="Genomic_DNA"/>
</dbReference>
<dbReference type="InterPro" id="IPR012337">
    <property type="entry name" value="RNaseH-like_sf"/>
</dbReference>
<evidence type="ECO:0000313" key="4">
    <source>
        <dbReference type="Proteomes" id="UP000186817"/>
    </source>
</evidence>
<dbReference type="InterPro" id="IPR013103">
    <property type="entry name" value="RVT_2"/>
</dbReference>
<proteinExistence type="predicted"/>
<feature type="domain" description="Integrase catalytic" evidence="2">
    <location>
        <begin position="450"/>
        <end position="614"/>
    </location>
</feature>
<comment type="caution">
    <text evidence="3">The sequence shown here is derived from an EMBL/GenBank/DDBJ whole genome shotgun (WGS) entry which is preliminary data.</text>
</comment>
<evidence type="ECO:0000259" key="2">
    <source>
        <dbReference type="PROSITE" id="PS50994"/>
    </source>
</evidence>
<feature type="region of interest" description="Disordered" evidence="1">
    <location>
        <begin position="756"/>
        <end position="780"/>
    </location>
</feature>
<evidence type="ECO:0000313" key="3">
    <source>
        <dbReference type="EMBL" id="OLQ01618.1"/>
    </source>
</evidence>
<evidence type="ECO:0000256" key="1">
    <source>
        <dbReference type="SAM" id="MobiDB-lite"/>
    </source>
</evidence>
<dbReference type="SUPFAM" id="SSF53098">
    <property type="entry name" value="Ribonuclease H-like"/>
    <property type="match status" value="1"/>
</dbReference>
<organism evidence="3 4">
    <name type="scientific">Symbiodinium microadriaticum</name>
    <name type="common">Dinoflagellate</name>
    <name type="synonym">Zooxanthella microadriatica</name>
    <dbReference type="NCBI Taxonomy" id="2951"/>
    <lineage>
        <taxon>Eukaryota</taxon>
        <taxon>Sar</taxon>
        <taxon>Alveolata</taxon>
        <taxon>Dinophyceae</taxon>
        <taxon>Suessiales</taxon>
        <taxon>Symbiodiniaceae</taxon>
        <taxon>Symbiodinium</taxon>
    </lineage>
</organism>
<dbReference type="Gene3D" id="3.30.420.10">
    <property type="entry name" value="Ribonuclease H-like superfamily/Ribonuclease H"/>
    <property type="match status" value="1"/>
</dbReference>
<dbReference type="InterPro" id="IPR036397">
    <property type="entry name" value="RNaseH_sf"/>
</dbReference>
<dbReference type="GO" id="GO:0003676">
    <property type="term" value="F:nucleic acid binding"/>
    <property type="evidence" value="ECO:0007669"/>
    <property type="project" value="InterPro"/>
</dbReference>
<dbReference type="Pfam" id="PF07727">
    <property type="entry name" value="RVT_2"/>
    <property type="match status" value="1"/>
</dbReference>
<dbReference type="OrthoDB" id="6127576at2759"/>